<proteinExistence type="inferred from homology"/>
<evidence type="ECO:0000256" key="1">
    <source>
        <dbReference type="ARBA" id="ARBA00006865"/>
    </source>
</evidence>
<name>A0ABT1NWG8_9MICC</name>
<reference evidence="3 4" key="1">
    <citation type="submission" date="2022-07" db="EMBL/GenBank/DDBJ databases">
        <title>Novel species in genus Arthrobacter.</title>
        <authorList>
            <person name="Liu Y."/>
        </authorList>
    </citation>
    <scope>NUCLEOTIDE SEQUENCE [LARGE SCALE GENOMIC DNA]</scope>
    <source>
        <strain evidence="4">zg-Y859</strain>
    </source>
</reference>
<dbReference type="PANTHER" id="PTHR10963:SF55">
    <property type="entry name" value="GLYCOSIDE HYDROLASE FAMILY 16 PROTEIN"/>
    <property type="match status" value="1"/>
</dbReference>
<dbReference type="Gene3D" id="2.60.120.200">
    <property type="match status" value="1"/>
</dbReference>
<dbReference type="InterPro" id="IPR000757">
    <property type="entry name" value="Beta-glucanase-like"/>
</dbReference>
<dbReference type="InterPro" id="IPR050546">
    <property type="entry name" value="Glycosyl_Hydrlase_16"/>
</dbReference>
<gene>
    <name evidence="3" type="ORF">NNX28_14140</name>
</gene>
<dbReference type="PROSITE" id="PS51762">
    <property type="entry name" value="GH16_2"/>
    <property type="match status" value="1"/>
</dbReference>
<dbReference type="Proteomes" id="UP001206924">
    <property type="component" value="Unassembled WGS sequence"/>
</dbReference>
<sequence length="298" mass="33334">MLLVPGLFLIAFLLVALPSGGDAGRESRTSDLVLDRALGADEAYLPEWGVPVHRDEFDSGLERWTVRDRSTHGSLSYDRALIASSQVAVRNGMLTITGQRLEAPIPGNEDRPFVTGYVDSAGIFSQEFGRWEIRARLPLPPGSSQGIWPAFWLRPDNSATEGEIDIMEAYGTAASSPYSFSTRSRTQASLHFDQSGQNKTSGWTPAIPGLDTEFHVWAFEWTPTGMAWYIDGLLYKKVLREDYPAYDVAFGTGAKFHMRLNLQYGSKYWGYPDPVDPSVTVDRAPFEIDYVRVWELPR</sequence>
<comment type="caution">
    <text evidence="3">The sequence shown here is derived from an EMBL/GenBank/DDBJ whole genome shotgun (WGS) entry which is preliminary data.</text>
</comment>
<comment type="similarity">
    <text evidence="1">Belongs to the glycosyl hydrolase 16 family.</text>
</comment>
<evidence type="ECO:0000313" key="3">
    <source>
        <dbReference type="EMBL" id="MCQ1951059.1"/>
    </source>
</evidence>
<evidence type="ECO:0000259" key="2">
    <source>
        <dbReference type="PROSITE" id="PS51762"/>
    </source>
</evidence>
<dbReference type="GO" id="GO:0016787">
    <property type="term" value="F:hydrolase activity"/>
    <property type="evidence" value="ECO:0007669"/>
    <property type="project" value="UniProtKB-KW"/>
</dbReference>
<feature type="domain" description="GH16" evidence="2">
    <location>
        <begin position="45"/>
        <end position="298"/>
    </location>
</feature>
<keyword evidence="4" id="KW-1185">Reference proteome</keyword>
<dbReference type="InterPro" id="IPR013320">
    <property type="entry name" value="ConA-like_dom_sf"/>
</dbReference>
<accession>A0ABT1NWG8</accession>
<evidence type="ECO:0000313" key="4">
    <source>
        <dbReference type="Proteomes" id="UP001206924"/>
    </source>
</evidence>
<dbReference type="SUPFAM" id="SSF49899">
    <property type="entry name" value="Concanavalin A-like lectins/glucanases"/>
    <property type="match status" value="1"/>
</dbReference>
<dbReference type="CDD" id="cd08023">
    <property type="entry name" value="GH16_laminarinase_like"/>
    <property type="match status" value="1"/>
</dbReference>
<dbReference type="Pfam" id="PF00722">
    <property type="entry name" value="Glyco_hydro_16"/>
    <property type="match status" value="1"/>
</dbReference>
<dbReference type="EMBL" id="JANFLP010000014">
    <property type="protein sequence ID" value="MCQ1951059.1"/>
    <property type="molecule type" value="Genomic_DNA"/>
</dbReference>
<dbReference type="PANTHER" id="PTHR10963">
    <property type="entry name" value="GLYCOSYL HYDROLASE-RELATED"/>
    <property type="match status" value="1"/>
</dbReference>
<protein>
    <submittedName>
        <fullName evidence="3">Glycoside hydrolase family 16 protein</fullName>
    </submittedName>
</protein>
<keyword evidence="3" id="KW-0378">Hydrolase</keyword>
<organism evidence="3 4">
    <name type="scientific">Arthrobacter jinronghuae</name>
    <dbReference type="NCBI Taxonomy" id="2964609"/>
    <lineage>
        <taxon>Bacteria</taxon>
        <taxon>Bacillati</taxon>
        <taxon>Actinomycetota</taxon>
        <taxon>Actinomycetes</taxon>
        <taxon>Micrococcales</taxon>
        <taxon>Micrococcaceae</taxon>
        <taxon>Arthrobacter</taxon>
    </lineage>
</organism>
<dbReference type="RefSeq" id="WP_255866197.1">
    <property type="nucleotide sequence ID" value="NZ_CP104263.1"/>
</dbReference>